<evidence type="ECO:0000259" key="6">
    <source>
        <dbReference type="Pfam" id="PF00479"/>
    </source>
</evidence>
<dbReference type="SUPFAM" id="SSF55347">
    <property type="entry name" value="Glyceraldehyde-3-phosphate dehydrogenase-like, C-terminal domain"/>
    <property type="match status" value="1"/>
</dbReference>
<dbReference type="InterPro" id="IPR001282">
    <property type="entry name" value="G6P_DH"/>
</dbReference>
<name>A0A6J8F1Q3_MYTCO</name>
<evidence type="ECO:0000313" key="10">
    <source>
        <dbReference type="Proteomes" id="UP000507470"/>
    </source>
</evidence>
<dbReference type="PRINTS" id="PR00079">
    <property type="entry name" value="G6PDHDRGNASE"/>
</dbReference>
<proteinExistence type="predicted"/>
<dbReference type="GO" id="GO:0005783">
    <property type="term" value="C:endoplasmic reticulum"/>
    <property type="evidence" value="ECO:0007669"/>
    <property type="project" value="TreeGrafter"/>
</dbReference>
<dbReference type="GO" id="GO:0017057">
    <property type="term" value="F:6-phosphogluconolactonase activity"/>
    <property type="evidence" value="ECO:0007669"/>
    <property type="project" value="UniProtKB-EC"/>
</dbReference>
<keyword evidence="9" id="KW-0560">Oxidoreductase</keyword>
<feature type="domain" description="Glucose-6-phosphate dehydrogenase C-terminal" evidence="8">
    <location>
        <begin position="214"/>
        <end position="500"/>
    </location>
</feature>
<comment type="pathway">
    <text evidence="1">Carbohydrate degradation; pentose phosphate pathway.</text>
</comment>
<organism evidence="9 10">
    <name type="scientific">Mytilus coruscus</name>
    <name type="common">Sea mussel</name>
    <dbReference type="NCBI Taxonomy" id="42192"/>
    <lineage>
        <taxon>Eukaryota</taxon>
        <taxon>Metazoa</taxon>
        <taxon>Spiralia</taxon>
        <taxon>Lophotrochozoa</taxon>
        <taxon>Mollusca</taxon>
        <taxon>Bivalvia</taxon>
        <taxon>Autobranchia</taxon>
        <taxon>Pteriomorphia</taxon>
        <taxon>Mytilida</taxon>
        <taxon>Mytiloidea</taxon>
        <taxon>Mytilidae</taxon>
        <taxon>Mytilinae</taxon>
        <taxon>Mytilus</taxon>
    </lineage>
</organism>
<dbReference type="GO" id="GO:0047936">
    <property type="term" value="F:glucose 1-dehydrogenase [NAD(P)+] activity"/>
    <property type="evidence" value="ECO:0007669"/>
    <property type="project" value="UniProtKB-EC"/>
</dbReference>
<dbReference type="Pfam" id="PF02781">
    <property type="entry name" value="G6PD_C"/>
    <property type="match status" value="1"/>
</dbReference>
<keyword evidence="5" id="KW-0732">Signal</keyword>
<feature type="signal peptide" evidence="5">
    <location>
        <begin position="1"/>
        <end position="17"/>
    </location>
</feature>
<reference evidence="9 10" key="1">
    <citation type="submission" date="2020-06" db="EMBL/GenBank/DDBJ databases">
        <authorList>
            <person name="Li R."/>
            <person name="Bekaert M."/>
        </authorList>
    </citation>
    <scope>NUCLEOTIDE SEQUENCE [LARGE SCALE GENOMIC DNA]</scope>
    <source>
        <strain evidence="10">wild</strain>
    </source>
</reference>
<dbReference type="Proteomes" id="UP000507470">
    <property type="component" value="Unassembled WGS sequence"/>
</dbReference>
<sequence>MRTYFIFMILFFGLTETVNIIGHHTDVVLVGAQGDLSRKYLWNSFFRLYLKYSSTNSTFRFFGCGRIQSKEGQKITNEILQDRIKCDKNDVNCIAKRQTFISVVKYLPVKTEQDFEDLGKELDSSKKDGVSTGRILYLAIPPSAYVDTSYKLYNCCYHANQNSWTRLVLEKPFGSDQASSQKMATDIYKYYVEEDIFRVDHYLGKSVVKEILPFRLANIEKLEYLLNNKHVERIEIAMKETIGVKGRIDFYDQYGVVRDVMQNHLTELLALITMDLPIDITDQKAVEQKRLELLGSVAKVESKKILLGQYSQYIHQAAEEKDNTSQSMKTPTYASALLKICSSRWHGVPIVMVAGKHLDERSSFIRVLFKNDRFCVSGCNKLNGSNYDNIRQIIFQINPNELPSPGILISKSLFKPYLPAALKELAISTGHTGLYGQSINDFHFYIPMEDRNAYTAVIEDLYLGIKTGFVSTGRLSKLWHIWSQAIEETALVEPRKYLEGGDQSLNFVIASDKLQFIRPTIVVEDLDADLKQMKYNSIPATYLGHPLIVIEESDLLQTLANHIHSLVWQTIQSKQSFHLAVSGGKTPGKLFKLLSQMQLPWQYIHLWPVDERCVTLEDVDSNFNLLHSELIKHVDIPYLNIHPMPVDNLGQICNEADQSDQAYEDTLNYFSKFKLNYVLLGIGNDGHTASLMPNSDSLKEKHKFVTFTKTQNLKSKRMTMTYNLINNAQHISVLVTGSHKNKIVMELLESKNHIKYPILGVKPIKGNMTFYIDFHAWLPKIVDIYS</sequence>
<dbReference type="EC" id="3.1.1.31" evidence="9"/>
<dbReference type="Gene3D" id="3.40.50.720">
    <property type="entry name" value="NAD(P)-binding Rossmann-like Domain"/>
    <property type="match status" value="1"/>
</dbReference>
<keyword evidence="3" id="KW-0521">NADP</keyword>
<dbReference type="InterPro" id="IPR022675">
    <property type="entry name" value="G6P_DH_C"/>
</dbReference>
<dbReference type="GO" id="GO:0050661">
    <property type="term" value="F:NADP binding"/>
    <property type="evidence" value="ECO:0007669"/>
    <property type="project" value="InterPro"/>
</dbReference>
<dbReference type="EMBL" id="CACVKT020010441">
    <property type="protein sequence ID" value="CAC5426684.1"/>
    <property type="molecule type" value="Genomic_DNA"/>
</dbReference>
<dbReference type="GO" id="GO:0004345">
    <property type="term" value="F:glucose-6-phosphate dehydrogenase activity"/>
    <property type="evidence" value="ECO:0007669"/>
    <property type="project" value="InterPro"/>
</dbReference>
<accession>A0A6J8F1Q3</accession>
<dbReference type="NCBIfam" id="TIGR01198">
    <property type="entry name" value="pgl"/>
    <property type="match status" value="1"/>
</dbReference>
<keyword evidence="4" id="KW-0119">Carbohydrate metabolism</keyword>
<keyword evidence="10" id="KW-1185">Reference proteome</keyword>
<dbReference type="InterPro" id="IPR005900">
    <property type="entry name" value="6-phosphogluconolactonase_DevB"/>
</dbReference>
<evidence type="ECO:0000259" key="7">
    <source>
        <dbReference type="Pfam" id="PF01182"/>
    </source>
</evidence>
<protein>
    <submittedName>
        <fullName evidence="9">H6PD</fullName>
        <ecNumber evidence="9">1.1.1.47</ecNumber>
        <ecNumber evidence="9">3.1.1.31</ecNumber>
    </submittedName>
</protein>
<dbReference type="Gene3D" id="3.30.360.10">
    <property type="entry name" value="Dihydrodipicolinate Reductase, domain 2"/>
    <property type="match status" value="1"/>
</dbReference>
<dbReference type="PANTHER" id="PTHR23429:SF7">
    <property type="entry name" value="GDH_6PGL ENDOPLASMIC BIFUNCTIONAL PROTEIN"/>
    <property type="match status" value="1"/>
</dbReference>
<evidence type="ECO:0000256" key="5">
    <source>
        <dbReference type="SAM" id="SignalP"/>
    </source>
</evidence>
<evidence type="ECO:0000313" key="9">
    <source>
        <dbReference type="EMBL" id="CAC5426684.1"/>
    </source>
</evidence>
<feature type="domain" description="Glucose-6-phosphate dehydrogenase NAD-binding" evidence="6">
    <location>
        <begin position="28"/>
        <end position="209"/>
    </location>
</feature>
<feature type="domain" description="Glucosamine/galactosamine-6-phosphate isomerase" evidence="7">
    <location>
        <begin position="552"/>
        <end position="768"/>
    </location>
</feature>
<keyword evidence="9" id="KW-0378">Hydrolase</keyword>
<dbReference type="UniPathway" id="UPA00115"/>
<keyword evidence="2" id="KW-0313">Glucose metabolism</keyword>
<dbReference type="PANTHER" id="PTHR23429">
    <property type="entry name" value="GLUCOSE-6-PHOSPHATE 1-DEHYDROGENASE G6PD"/>
    <property type="match status" value="1"/>
</dbReference>
<dbReference type="AlphaFoldDB" id="A0A6J8F1Q3"/>
<dbReference type="OrthoDB" id="60984at2759"/>
<gene>
    <name evidence="9" type="ORF">MCOR_58371</name>
</gene>
<dbReference type="EC" id="1.1.1.47" evidence="9"/>
<dbReference type="GO" id="GO:0009051">
    <property type="term" value="P:pentose-phosphate shunt, oxidative branch"/>
    <property type="evidence" value="ECO:0007669"/>
    <property type="project" value="TreeGrafter"/>
</dbReference>
<evidence type="ECO:0000256" key="4">
    <source>
        <dbReference type="ARBA" id="ARBA00023277"/>
    </source>
</evidence>
<evidence type="ECO:0000259" key="8">
    <source>
        <dbReference type="Pfam" id="PF02781"/>
    </source>
</evidence>
<feature type="chain" id="PRO_5027001761" evidence="5">
    <location>
        <begin position="18"/>
        <end position="786"/>
    </location>
</feature>
<dbReference type="InterPro" id="IPR006148">
    <property type="entry name" value="Glc/Gal-6P_isomerase"/>
</dbReference>
<dbReference type="SUPFAM" id="SSF100950">
    <property type="entry name" value="NagB/RpiA/CoA transferase-like"/>
    <property type="match status" value="1"/>
</dbReference>
<evidence type="ECO:0000256" key="1">
    <source>
        <dbReference type="ARBA" id="ARBA00004959"/>
    </source>
</evidence>
<evidence type="ECO:0000256" key="2">
    <source>
        <dbReference type="ARBA" id="ARBA00022526"/>
    </source>
</evidence>
<dbReference type="SUPFAM" id="SSF51735">
    <property type="entry name" value="NAD(P)-binding Rossmann-fold domains"/>
    <property type="match status" value="1"/>
</dbReference>
<dbReference type="CDD" id="cd01400">
    <property type="entry name" value="6PGL"/>
    <property type="match status" value="1"/>
</dbReference>
<dbReference type="Pfam" id="PF00479">
    <property type="entry name" value="G6PD_N"/>
    <property type="match status" value="1"/>
</dbReference>
<dbReference type="InterPro" id="IPR022674">
    <property type="entry name" value="G6P_DH_NAD-bd"/>
</dbReference>
<evidence type="ECO:0000256" key="3">
    <source>
        <dbReference type="ARBA" id="ARBA00022857"/>
    </source>
</evidence>
<dbReference type="GO" id="GO:0006006">
    <property type="term" value="P:glucose metabolic process"/>
    <property type="evidence" value="ECO:0007669"/>
    <property type="project" value="UniProtKB-KW"/>
</dbReference>
<dbReference type="Pfam" id="PF01182">
    <property type="entry name" value="Glucosamine_iso"/>
    <property type="match status" value="1"/>
</dbReference>
<dbReference type="InterPro" id="IPR036291">
    <property type="entry name" value="NAD(P)-bd_dom_sf"/>
</dbReference>
<dbReference type="InterPro" id="IPR037171">
    <property type="entry name" value="NagB/RpiA_transferase-like"/>
</dbReference>
<dbReference type="Gene3D" id="3.40.50.1360">
    <property type="match status" value="1"/>
</dbReference>